<proteinExistence type="predicted"/>
<gene>
    <name evidence="2" type="ORF">BDV95DRAFT_299864</name>
</gene>
<keyword evidence="1" id="KW-0812">Transmembrane</keyword>
<sequence length="85" mass="9119">MVYLPMGLMARVVGTEIGLGWFLGGIALMVSATLAAATVFGRLAQTMRWFKSLPPKGFGGGAAIQPRAVFERFPSREKLSSESEV</sequence>
<feature type="transmembrane region" description="Helical" evidence="1">
    <location>
        <begin position="20"/>
        <end position="41"/>
    </location>
</feature>
<keyword evidence="1" id="KW-0472">Membrane</keyword>
<accession>A0A7C8IEA1</accession>
<evidence type="ECO:0000313" key="3">
    <source>
        <dbReference type="Proteomes" id="UP000481861"/>
    </source>
</evidence>
<keyword evidence="1" id="KW-1133">Transmembrane helix</keyword>
<organism evidence="2 3">
    <name type="scientific">Massariosphaeria phaeospora</name>
    <dbReference type="NCBI Taxonomy" id="100035"/>
    <lineage>
        <taxon>Eukaryota</taxon>
        <taxon>Fungi</taxon>
        <taxon>Dikarya</taxon>
        <taxon>Ascomycota</taxon>
        <taxon>Pezizomycotina</taxon>
        <taxon>Dothideomycetes</taxon>
        <taxon>Pleosporomycetidae</taxon>
        <taxon>Pleosporales</taxon>
        <taxon>Pleosporales incertae sedis</taxon>
        <taxon>Massariosphaeria</taxon>
    </lineage>
</organism>
<reference evidence="2 3" key="1">
    <citation type="submission" date="2020-01" db="EMBL/GenBank/DDBJ databases">
        <authorList>
            <consortium name="DOE Joint Genome Institute"/>
            <person name="Haridas S."/>
            <person name="Albert R."/>
            <person name="Binder M."/>
            <person name="Bloem J."/>
            <person name="Labutti K."/>
            <person name="Salamov A."/>
            <person name="Andreopoulos B."/>
            <person name="Baker S.E."/>
            <person name="Barry K."/>
            <person name="Bills G."/>
            <person name="Bluhm B.H."/>
            <person name="Cannon C."/>
            <person name="Castanera R."/>
            <person name="Culley D.E."/>
            <person name="Daum C."/>
            <person name="Ezra D."/>
            <person name="Gonzalez J.B."/>
            <person name="Henrissat B."/>
            <person name="Kuo A."/>
            <person name="Liang C."/>
            <person name="Lipzen A."/>
            <person name="Lutzoni F."/>
            <person name="Magnuson J."/>
            <person name="Mondo S."/>
            <person name="Nolan M."/>
            <person name="Ohm R."/>
            <person name="Pangilinan J."/>
            <person name="Park H.-J.H."/>
            <person name="Ramirez L."/>
            <person name="Alfaro M."/>
            <person name="Sun H."/>
            <person name="Tritt A."/>
            <person name="Yoshinaga Y."/>
            <person name="Zwiers L.-H.L."/>
            <person name="Turgeon B.G."/>
            <person name="Goodwin S.B."/>
            <person name="Spatafora J.W."/>
            <person name="Crous P.W."/>
            <person name="Grigoriev I.V."/>
        </authorList>
    </citation>
    <scope>NUCLEOTIDE SEQUENCE [LARGE SCALE GENOMIC DNA]</scope>
    <source>
        <strain evidence="2 3">CBS 611.86</strain>
    </source>
</reference>
<dbReference type="AlphaFoldDB" id="A0A7C8IEA1"/>
<name>A0A7C8IEA1_9PLEO</name>
<keyword evidence="3" id="KW-1185">Reference proteome</keyword>
<comment type="caution">
    <text evidence="2">The sequence shown here is derived from an EMBL/GenBank/DDBJ whole genome shotgun (WGS) entry which is preliminary data.</text>
</comment>
<dbReference type="EMBL" id="JAADJZ010000005">
    <property type="protein sequence ID" value="KAF2874832.1"/>
    <property type="molecule type" value="Genomic_DNA"/>
</dbReference>
<dbReference type="Proteomes" id="UP000481861">
    <property type="component" value="Unassembled WGS sequence"/>
</dbReference>
<evidence type="ECO:0000256" key="1">
    <source>
        <dbReference type="SAM" id="Phobius"/>
    </source>
</evidence>
<evidence type="ECO:0000313" key="2">
    <source>
        <dbReference type="EMBL" id="KAF2874832.1"/>
    </source>
</evidence>
<protein>
    <submittedName>
        <fullName evidence="2">Uncharacterized protein</fullName>
    </submittedName>
</protein>